<evidence type="ECO:0000313" key="3">
    <source>
        <dbReference type="EMBL" id="MBL0403993.1"/>
    </source>
</evidence>
<accession>A0A937CWP2</accession>
<dbReference type="GO" id="GO:0016020">
    <property type="term" value="C:membrane"/>
    <property type="evidence" value="ECO:0007669"/>
    <property type="project" value="TreeGrafter"/>
</dbReference>
<feature type="domain" description="AB hydrolase-1" evidence="2">
    <location>
        <begin position="36"/>
        <end position="274"/>
    </location>
</feature>
<dbReference type="Proteomes" id="UP000605848">
    <property type="component" value="Unassembled WGS sequence"/>
</dbReference>
<dbReference type="Gene3D" id="3.40.50.1820">
    <property type="entry name" value="alpha/beta hydrolase"/>
    <property type="match status" value="1"/>
</dbReference>
<dbReference type="RefSeq" id="WP_202058057.1">
    <property type="nucleotide sequence ID" value="NZ_JAEQMY010000009.1"/>
</dbReference>
<proteinExistence type="predicted"/>
<sequence>MSEASEDAIERGTIRSGLFELAYSVEGAGTPALVIGSAVYYPRVFSQALRQSLKLVFADHRGFAHLSENVPPSEYTLDVVLDDIDLVRKHLGFEKVIVIGHSGHGYMALEYAKRHPQHVSHVVIIATGPSHGAAHQAATEQYWQESVCPERKARLASDLALLPAEIEAAPEKRFVTFCVRMGARSWYDYGFDAAPLWEGVHVNMPVFDHLWGEAFRDIDIAQGLERLEAPVFLALGRYDYLVAPYAAWEPYRSRFKSLTVRVFEKSGHTPQLEESALFDAELMSWLSARSQP</sequence>
<reference evidence="3" key="1">
    <citation type="submission" date="2021-01" db="EMBL/GenBank/DDBJ databases">
        <title>Microvirga sp.</title>
        <authorList>
            <person name="Kim M.K."/>
        </authorList>
    </citation>
    <scope>NUCLEOTIDE SEQUENCE</scope>
    <source>
        <strain evidence="3">5420S-16</strain>
    </source>
</reference>
<dbReference type="PANTHER" id="PTHR43798:SF31">
    <property type="entry name" value="AB HYDROLASE SUPERFAMILY PROTEIN YCLE"/>
    <property type="match status" value="1"/>
</dbReference>
<gene>
    <name evidence="3" type="ORF">JKG68_08465</name>
</gene>
<dbReference type="InterPro" id="IPR029058">
    <property type="entry name" value="AB_hydrolase_fold"/>
</dbReference>
<comment type="caution">
    <text evidence="3">The sequence shown here is derived from an EMBL/GenBank/DDBJ whole genome shotgun (WGS) entry which is preliminary data.</text>
</comment>
<dbReference type="AlphaFoldDB" id="A0A937CWP2"/>
<name>A0A937CWP2_9HYPH</name>
<dbReference type="InterPro" id="IPR050266">
    <property type="entry name" value="AB_hydrolase_sf"/>
</dbReference>
<organism evidence="3 4">
    <name type="scientific">Microvirga aerilata</name>
    <dbReference type="NCBI Taxonomy" id="670292"/>
    <lineage>
        <taxon>Bacteria</taxon>
        <taxon>Pseudomonadati</taxon>
        <taxon>Pseudomonadota</taxon>
        <taxon>Alphaproteobacteria</taxon>
        <taxon>Hyphomicrobiales</taxon>
        <taxon>Methylobacteriaceae</taxon>
        <taxon>Microvirga</taxon>
    </lineage>
</organism>
<dbReference type="PANTHER" id="PTHR43798">
    <property type="entry name" value="MONOACYLGLYCEROL LIPASE"/>
    <property type="match status" value="1"/>
</dbReference>
<evidence type="ECO:0000313" key="4">
    <source>
        <dbReference type="Proteomes" id="UP000605848"/>
    </source>
</evidence>
<dbReference type="EMBL" id="JAEQMY010000009">
    <property type="protein sequence ID" value="MBL0403993.1"/>
    <property type="molecule type" value="Genomic_DNA"/>
</dbReference>
<dbReference type="GO" id="GO:0016787">
    <property type="term" value="F:hydrolase activity"/>
    <property type="evidence" value="ECO:0007669"/>
    <property type="project" value="UniProtKB-KW"/>
</dbReference>
<evidence type="ECO:0000259" key="2">
    <source>
        <dbReference type="Pfam" id="PF00561"/>
    </source>
</evidence>
<dbReference type="Pfam" id="PF00561">
    <property type="entry name" value="Abhydrolase_1"/>
    <property type="match status" value="1"/>
</dbReference>
<keyword evidence="1 3" id="KW-0378">Hydrolase</keyword>
<dbReference type="InterPro" id="IPR000073">
    <property type="entry name" value="AB_hydrolase_1"/>
</dbReference>
<keyword evidence="4" id="KW-1185">Reference proteome</keyword>
<evidence type="ECO:0000256" key="1">
    <source>
        <dbReference type="ARBA" id="ARBA00022801"/>
    </source>
</evidence>
<protein>
    <submittedName>
        <fullName evidence="3">Alpha/beta hydrolase</fullName>
    </submittedName>
</protein>
<dbReference type="SUPFAM" id="SSF53474">
    <property type="entry name" value="alpha/beta-Hydrolases"/>
    <property type="match status" value="1"/>
</dbReference>